<sequence length="503" mass="57670">MTLSLEELDSHLFKCADIIRDAVDPTDYKEYILPLVYYKSISDEFEKQYQQNLEEYGEDFARRENLYDIPVVPEGYLWDDLRSVSDNVDKELNEAFDALTDENPELQGLFRADYIDADALDDDRLGKLVEHLSKHDLDRDSIPPDMLGEAYMDLVRHFAEEEGKSGGQFFTPPHIVNLCVRLVDEFEDGHTFHDPTVGSGGMLIEAARYYREEQGGDPSKMTFTGQEINPDIAAIAKMNLSIHGLNGTIEREDSLSSPAFTNEDDNELTRFDRVLANFPFSADWAKSDLQDDPYDRFDWDDGGKLPRADRGDYAFIMHMAEQLKDPDRGDDSGGKAAIVIPHGVLFRKHESKFREPMLEDDLVEAIVGLPENLFQNNSIPSAILVLNADKPAERKNEVQFVHAADEDFYRELSNQNELTEDGLDHIVENFRDWTTEERVSRTVSLDEIRENDYNLNIALYVDTTEPEEEIDVQEELGKLRELQAERDEIEARMDDHMGALNYE</sequence>
<evidence type="ECO:0000313" key="11">
    <source>
        <dbReference type="Proteomes" id="UP000289691"/>
    </source>
</evidence>
<dbReference type="Pfam" id="PF12161">
    <property type="entry name" value="HsdM_N"/>
    <property type="match status" value="1"/>
</dbReference>
<dbReference type="InterPro" id="IPR022749">
    <property type="entry name" value="D12N6_MeTrfase_N"/>
</dbReference>
<gene>
    <name evidence="10" type="ORF">EAF64_05870</name>
</gene>
<evidence type="ECO:0000256" key="7">
    <source>
        <dbReference type="SAM" id="Coils"/>
    </source>
</evidence>
<evidence type="ECO:0000256" key="6">
    <source>
        <dbReference type="ARBA" id="ARBA00047942"/>
    </source>
</evidence>
<evidence type="ECO:0000256" key="1">
    <source>
        <dbReference type="ARBA" id="ARBA00011900"/>
    </source>
</evidence>
<dbReference type="PANTHER" id="PTHR42933">
    <property type="entry name" value="SLR6095 PROTEIN"/>
    <property type="match status" value="1"/>
</dbReference>
<dbReference type="EC" id="2.1.1.72" evidence="1"/>
<keyword evidence="5" id="KW-0680">Restriction system</keyword>
<dbReference type="Gene3D" id="3.40.50.150">
    <property type="entry name" value="Vaccinia Virus protein VP39"/>
    <property type="match status" value="1"/>
</dbReference>
<name>A0A498KWU0_9EURY</name>
<feature type="coiled-coil region" evidence="7">
    <location>
        <begin position="472"/>
        <end position="499"/>
    </location>
</feature>
<keyword evidence="7" id="KW-0175">Coiled coil</keyword>
<keyword evidence="4" id="KW-0949">S-adenosyl-L-methionine</keyword>
<dbReference type="OrthoDB" id="45790at2157"/>
<evidence type="ECO:0000256" key="3">
    <source>
        <dbReference type="ARBA" id="ARBA00022679"/>
    </source>
</evidence>
<comment type="caution">
    <text evidence="10">The sequence shown here is derived from an EMBL/GenBank/DDBJ whole genome shotgun (WGS) entry which is preliminary data.</text>
</comment>
<reference evidence="10 11" key="1">
    <citation type="submission" date="2019-01" db="EMBL/GenBank/DDBJ databases">
        <title>Halorientalis sp. F13-25 a new haloarchaeum isolated from hypersaline water.</title>
        <authorList>
            <person name="Ana D.-V."/>
            <person name="Cristina S.-P."/>
            <person name="Antonio V."/>
        </authorList>
    </citation>
    <scope>NUCLEOTIDE SEQUENCE [LARGE SCALE GENOMIC DNA]</scope>
    <source>
        <strain evidence="10 11">F13-25</strain>
    </source>
</reference>
<feature type="domain" description="N6 adenine-specific DNA methyltransferase N-terminal" evidence="9">
    <location>
        <begin position="8"/>
        <end position="132"/>
    </location>
</feature>
<dbReference type="RefSeq" id="WP_129068053.1">
    <property type="nucleotide sequence ID" value="NZ_RDFA01000002.1"/>
</dbReference>
<proteinExistence type="predicted"/>
<organism evidence="10 11">
    <name type="scientific">Halorientalis pallida</name>
    <dbReference type="NCBI Taxonomy" id="2479928"/>
    <lineage>
        <taxon>Archaea</taxon>
        <taxon>Methanobacteriati</taxon>
        <taxon>Methanobacteriota</taxon>
        <taxon>Stenosarchaea group</taxon>
        <taxon>Halobacteria</taxon>
        <taxon>Halobacteriales</taxon>
        <taxon>Haloarculaceae</taxon>
        <taxon>Halorientalis</taxon>
    </lineage>
</organism>
<dbReference type="GO" id="GO:0008170">
    <property type="term" value="F:N-methyltransferase activity"/>
    <property type="evidence" value="ECO:0007669"/>
    <property type="project" value="InterPro"/>
</dbReference>
<dbReference type="InterPro" id="IPR029063">
    <property type="entry name" value="SAM-dependent_MTases_sf"/>
</dbReference>
<dbReference type="GO" id="GO:0009307">
    <property type="term" value="P:DNA restriction-modification system"/>
    <property type="evidence" value="ECO:0007669"/>
    <property type="project" value="UniProtKB-KW"/>
</dbReference>
<dbReference type="InterPro" id="IPR003356">
    <property type="entry name" value="DNA_methylase_A-5"/>
</dbReference>
<dbReference type="InterPro" id="IPR051537">
    <property type="entry name" value="DNA_Adenine_Mtase"/>
</dbReference>
<dbReference type="GO" id="GO:0009007">
    <property type="term" value="F:site-specific DNA-methyltransferase (adenine-specific) activity"/>
    <property type="evidence" value="ECO:0007669"/>
    <property type="project" value="UniProtKB-EC"/>
</dbReference>
<keyword evidence="2 10" id="KW-0489">Methyltransferase</keyword>
<evidence type="ECO:0000259" key="9">
    <source>
        <dbReference type="Pfam" id="PF12161"/>
    </source>
</evidence>
<dbReference type="PRINTS" id="PR00507">
    <property type="entry name" value="N12N6MTFRASE"/>
</dbReference>
<evidence type="ECO:0000256" key="5">
    <source>
        <dbReference type="ARBA" id="ARBA00022747"/>
    </source>
</evidence>
<dbReference type="EMBL" id="RDFA01000002">
    <property type="protein sequence ID" value="RXK50090.1"/>
    <property type="molecule type" value="Genomic_DNA"/>
</dbReference>
<dbReference type="SUPFAM" id="SSF53335">
    <property type="entry name" value="S-adenosyl-L-methionine-dependent methyltransferases"/>
    <property type="match status" value="1"/>
</dbReference>
<keyword evidence="11" id="KW-1185">Reference proteome</keyword>
<comment type="catalytic activity">
    <reaction evidence="6">
        <text>a 2'-deoxyadenosine in DNA + S-adenosyl-L-methionine = an N(6)-methyl-2'-deoxyadenosine in DNA + S-adenosyl-L-homocysteine + H(+)</text>
        <dbReference type="Rhea" id="RHEA:15197"/>
        <dbReference type="Rhea" id="RHEA-COMP:12418"/>
        <dbReference type="Rhea" id="RHEA-COMP:12419"/>
        <dbReference type="ChEBI" id="CHEBI:15378"/>
        <dbReference type="ChEBI" id="CHEBI:57856"/>
        <dbReference type="ChEBI" id="CHEBI:59789"/>
        <dbReference type="ChEBI" id="CHEBI:90615"/>
        <dbReference type="ChEBI" id="CHEBI:90616"/>
        <dbReference type="EC" id="2.1.1.72"/>
    </reaction>
</comment>
<dbReference type="Gene3D" id="1.20.1260.30">
    <property type="match status" value="1"/>
</dbReference>
<keyword evidence="3 10" id="KW-0808">Transferase</keyword>
<dbReference type="AlphaFoldDB" id="A0A498KWU0"/>
<protein>
    <recommendedName>
        <fullName evidence="1">site-specific DNA-methyltransferase (adenine-specific)</fullName>
        <ecNumber evidence="1">2.1.1.72</ecNumber>
    </recommendedName>
</protein>
<dbReference type="Pfam" id="PF02384">
    <property type="entry name" value="N6_Mtase"/>
    <property type="match status" value="1"/>
</dbReference>
<dbReference type="GO" id="GO:0003677">
    <property type="term" value="F:DNA binding"/>
    <property type="evidence" value="ECO:0007669"/>
    <property type="project" value="InterPro"/>
</dbReference>
<dbReference type="PANTHER" id="PTHR42933:SF3">
    <property type="entry name" value="TYPE I RESTRICTION ENZYME MJAVIII METHYLASE SUBUNIT"/>
    <property type="match status" value="1"/>
</dbReference>
<evidence type="ECO:0000256" key="4">
    <source>
        <dbReference type="ARBA" id="ARBA00022691"/>
    </source>
</evidence>
<feature type="domain" description="DNA methylase adenine-specific" evidence="8">
    <location>
        <begin position="145"/>
        <end position="468"/>
    </location>
</feature>
<accession>A0A498KWU0</accession>
<dbReference type="InterPro" id="IPR038333">
    <property type="entry name" value="T1MK-like_N_sf"/>
</dbReference>
<evidence type="ECO:0000259" key="8">
    <source>
        <dbReference type="Pfam" id="PF02384"/>
    </source>
</evidence>
<evidence type="ECO:0000256" key="2">
    <source>
        <dbReference type="ARBA" id="ARBA00022603"/>
    </source>
</evidence>
<evidence type="ECO:0000313" key="10">
    <source>
        <dbReference type="EMBL" id="RXK50090.1"/>
    </source>
</evidence>
<dbReference type="Proteomes" id="UP000289691">
    <property type="component" value="Unassembled WGS sequence"/>
</dbReference>
<dbReference type="GO" id="GO:0032259">
    <property type="term" value="P:methylation"/>
    <property type="evidence" value="ECO:0007669"/>
    <property type="project" value="UniProtKB-KW"/>
</dbReference>